<dbReference type="Proteomes" id="UP001152797">
    <property type="component" value="Unassembled WGS sequence"/>
</dbReference>
<name>A0A9P1FV14_9DINO</name>
<comment type="caution">
    <text evidence="2">The sequence shown here is derived from an EMBL/GenBank/DDBJ whole genome shotgun (WGS) entry which is preliminary data.</text>
</comment>
<dbReference type="EMBL" id="CAMXCT030001162">
    <property type="protein sequence ID" value="CAL4774709.1"/>
    <property type="molecule type" value="Genomic_DNA"/>
</dbReference>
<evidence type="ECO:0000313" key="3">
    <source>
        <dbReference type="EMBL" id="CAL4774709.1"/>
    </source>
</evidence>
<feature type="compositionally biased region" description="Basic and acidic residues" evidence="1">
    <location>
        <begin position="383"/>
        <end position="393"/>
    </location>
</feature>
<evidence type="ECO:0000313" key="4">
    <source>
        <dbReference type="Proteomes" id="UP001152797"/>
    </source>
</evidence>
<reference evidence="3 4" key="2">
    <citation type="submission" date="2024-05" db="EMBL/GenBank/DDBJ databases">
        <authorList>
            <person name="Chen Y."/>
            <person name="Shah S."/>
            <person name="Dougan E. K."/>
            <person name="Thang M."/>
            <person name="Chan C."/>
        </authorList>
    </citation>
    <scope>NUCLEOTIDE SEQUENCE [LARGE SCALE GENOMIC DNA]</scope>
</reference>
<protein>
    <submittedName>
        <fullName evidence="2">Uncharacterized protein</fullName>
    </submittedName>
</protein>
<organism evidence="2">
    <name type="scientific">Cladocopium goreaui</name>
    <dbReference type="NCBI Taxonomy" id="2562237"/>
    <lineage>
        <taxon>Eukaryota</taxon>
        <taxon>Sar</taxon>
        <taxon>Alveolata</taxon>
        <taxon>Dinophyceae</taxon>
        <taxon>Suessiales</taxon>
        <taxon>Symbiodiniaceae</taxon>
        <taxon>Cladocopium</taxon>
    </lineage>
</organism>
<feature type="region of interest" description="Disordered" evidence="1">
    <location>
        <begin position="371"/>
        <end position="393"/>
    </location>
</feature>
<evidence type="ECO:0000256" key="1">
    <source>
        <dbReference type="SAM" id="MobiDB-lite"/>
    </source>
</evidence>
<dbReference type="EMBL" id="CAMXCT020001162">
    <property type="protein sequence ID" value="CAL1140772.1"/>
    <property type="molecule type" value="Genomic_DNA"/>
</dbReference>
<proteinExistence type="predicted"/>
<evidence type="ECO:0000313" key="2">
    <source>
        <dbReference type="EMBL" id="CAI3987397.1"/>
    </source>
</evidence>
<dbReference type="EMBL" id="CAMXCT010001162">
    <property type="protein sequence ID" value="CAI3987397.1"/>
    <property type="molecule type" value="Genomic_DNA"/>
</dbReference>
<reference evidence="2" key="1">
    <citation type="submission" date="2022-10" db="EMBL/GenBank/DDBJ databases">
        <authorList>
            <person name="Chen Y."/>
            <person name="Dougan E. K."/>
            <person name="Chan C."/>
            <person name="Rhodes N."/>
            <person name="Thang M."/>
        </authorList>
    </citation>
    <scope>NUCLEOTIDE SEQUENCE</scope>
</reference>
<sequence>MVRLYATSQNDEKLNGMRKWGSTSCVFQTLVFLDQALSQRNQSPLLFASAWLHSDALVANCLQEGATMCDSWQLEVFPRNEARGMTRDSRPDEIQAFVVGDEKHQRPQVDAFEKLEHFFTEWDCQQLGGTIFGMSLLPSGNLRDAFQAMAQHWEQYAESQCFCTGYALIARGKCFGIVAWQAFSGLRHPWLLGYDSHAFSAERSNCSYSMVAKGFSDFQRLLLCERSSQPFYLETDECVLFHFPPHAKRQCQDEASHLETPQKRDQCKVAEHTPDKVLQNDRAARAAEIPRYPALTNKQKRTAKTEGAAMAEKCDIDYNIVFQRLHANKECYVEKGHWQDFCISVARDTPVDCPACHVLKETISNRLRDRATCQGKSDAQTEPQKRGEKRAGIDLAEEHAAKRARGRPPKNSESVQLQKWVHRERNGIYVFVGSTDDSLDMKCNLCGGRFSGQKWTTLKGVLSHEKSRAHLLAVALAEEKERFDLNTFERCAGLVLDDITEGHEFFNCKESARKWWEADCPDFKDGIGQTFRVYQDSHGRLRLQASSCQSGADSMIPPGVACCRVCNFKATTNQVRLHIEGWSLRLDLVRWLHLQVAGSVAEVQEHEKHLQRYEHILKFQLGDFVGPKSSFGRGLIKCKSMLLSSPRQCRNNALQQFLASRLIWLQEGMVGQGRNVENSKLAHEIIDNLSSGSRAKEEIRACNLISKGVLDGNMLAKTLLLCLVNKCDKEKRGLVKQNISCGEGISKDCLTELTWRLGGLAGAHALLQDLGINRASAQPSPHSHTSIAPLNSCVVQVSPSATASHNVIRM</sequence>
<dbReference type="AlphaFoldDB" id="A0A9P1FV14"/>
<accession>A0A9P1FV14</accession>
<gene>
    <name evidence="2" type="ORF">C1SCF055_LOCUS14671</name>
</gene>
<keyword evidence="4" id="KW-1185">Reference proteome</keyword>